<dbReference type="GO" id="GO:0008757">
    <property type="term" value="F:S-adenosylmethionine-dependent methyltransferase activity"/>
    <property type="evidence" value="ECO:0007669"/>
    <property type="project" value="InterPro"/>
</dbReference>
<dbReference type="InterPro" id="IPR029063">
    <property type="entry name" value="SAM-dependent_MTases_sf"/>
</dbReference>
<feature type="domain" description="Methyltransferase type 11" evidence="1">
    <location>
        <begin position="227"/>
        <end position="293"/>
    </location>
</feature>
<dbReference type="InterPro" id="IPR013216">
    <property type="entry name" value="Methyltransf_11"/>
</dbReference>
<dbReference type="Proteomes" id="UP000176420">
    <property type="component" value="Unassembled WGS sequence"/>
</dbReference>
<dbReference type="SUPFAM" id="SSF53335">
    <property type="entry name" value="S-adenosyl-L-methionine-dependent methyltransferases"/>
    <property type="match status" value="1"/>
</dbReference>
<dbReference type="Gene3D" id="3.40.50.150">
    <property type="entry name" value="Vaccinia Virus protein VP39"/>
    <property type="match status" value="1"/>
</dbReference>
<gene>
    <name evidence="2" type="ORF">A2319_05880</name>
</gene>
<comment type="caution">
    <text evidence="2">The sequence shown here is derived from an EMBL/GenBank/DDBJ whole genome shotgun (WGS) entry which is preliminary data.</text>
</comment>
<evidence type="ECO:0000313" key="3">
    <source>
        <dbReference type="Proteomes" id="UP000176420"/>
    </source>
</evidence>
<sequence length="386" mass="44414">MMEEKQFHIQNFDKDQESIAQRITEEWEKLFPRYNPEKPWHLDPAVFSPDQMTAALQVAFPDRSFTVEPLPKSKGYTIRYTNETGAWATAHQEKRHECVGHIPTKHYSNDIKLYSLNDIRNFIAHPEAFYEFMDNAKIKQEMRFKLIMRADNYLDDKQLITSGFYDTRTEGSNFLRYTLSMLLGYALERSKNTELLSKILKDKRENFKEADINELREKQVLQDMRIVDIGCGRQGRFVKSLAEFGAEVFGLDIQPPANPNDSVVHKGNIADMRTVPEKIRNQQYDAILSTMTFLPEVNLAGTAARCVARSEAIAARQKTEFQAFCNALFLVKPGGHAIFVPSVRYRVSEIAELKDKFIDLTEQHPLLKPLMDHLSVGTLTVIQAKT</sequence>
<dbReference type="Pfam" id="PF08241">
    <property type="entry name" value="Methyltransf_11"/>
    <property type="match status" value="1"/>
</dbReference>
<accession>A0A1G2B9H6</accession>
<protein>
    <recommendedName>
        <fullName evidence="1">Methyltransferase type 11 domain-containing protein</fullName>
    </recommendedName>
</protein>
<name>A0A1G2B9H6_9BACT</name>
<organism evidence="2 3">
    <name type="scientific">Candidatus Kerfeldbacteria bacterium RIFOXYB2_FULL_38_14</name>
    <dbReference type="NCBI Taxonomy" id="1798547"/>
    <lineage>
        <taxon>Bacteria</taxon>
        <taxon>Candidatus Kerfeldiibacteriota</taxon>
    </lineage>
</organism>
<dbReference type="CDD" id="cd02440">
    <property type="entry name" value="AdoMet_MTases"/>
    <property type="match status" value="1"/>
</dbReference>
<evidence type="ECO:0000259" key="1">
    <source>
        <dbReference type="Pfam" id="PF08241"/>
    </source>
</evidence>
<dbReference type="EMBL" id="MHKI01000027">
    <property type="protein sequence ID" value="OGY85854.1"/>
    <property type="molecule type" value="Genomic_DNA"/>
</dbReference>
<reference evidence="2 3" key="1">
    <citation type="journal article" date="2016" name="Nat. Commun.">
        <title>Thousands of microbial genomes shed light on interconnected biogeochemical processes in an aquifer system.</title>
        <authorList>
            <person name="Anantharaman K."/>
            <person name="Brown C.T."/>
            <person name="Hug L.A."/>
            <person name="Sharon I."/>
            <person name="Castelle C.J."/>
            <person name="Probst A.J."/>
            <person name="Thomas B.C."/>
            <person name="Singh A."/>
            <person name="Wilkins M.J."/>
            <person name="Karaoz U."/>
            <person name="Brodie E.L."/>
            <person name="Williams K.H."/>
            <person name="Hubbard S.S."/>
            <person name="Banfield J.F."/>
        </authorList>
    </citation>
    <scope>NUCLEOTIDE SEQUENCE [LARGE SCALE GENOMIC DNA]</scope>
</reference>
<dbReference type="AlphaFoldDB" id="A0A1G2B9H6"/>
<evidence type="ECO:0000313" key="2">
    <source>
        <dbReference type="EMBL" id="OGY85854.1"/>
    </source>
</evidence>
<proteinExistence type="predicted"/>